<name>A0A286URG8_9AGAM</name>
<accession>A0A286URG8</accession>
<dbReference type="InParanoid" id="A0A286URG8"/>
<keyword evidence="2" id="KW-1185">Reference proteome</keyword>
<evidence type="ECO:0000313" key="1">
    <source>
        <dbReference type="EMBL" id="PAV22157.1"/>
    </source>
</evidence>
<comment type="caution">
    <text evidence="1">The sequence shown here is derived from an EMBL/GenBank/DDBJ whole genome shotgun (WGS) entry which is preliminary data.</text>
</comment>
<sequence length="639" mass="74263">MTSLNHDIVREILSYLLKVPDHDFHSSLASGRHELPESTSKYLLVSKRWYEAGRPLFYRCITLLSLGQVDSFLRTIREDAHLTTYIRRVHYECPFDAATRELFESLPTDKDITFFFSDKFLRRKNYGLYLNILRSLQPKHVILQLTSQDNLTPEIISRVMVGTGENDQEKIWSSITSFDLRRDFPLSERQQSFLWSAFKDSKSLQRINVFKPSSDPSKFPYEHSTIESKPPETVNIVELSECDGCDRSSQFKGEDRHKKEVFRIYIDSFKNHELSDSKLRDLNEHKDHPKLLVVDTYITPDFCLIEKIPNLKSLIIHSRPKSYWEVCKHWDKIGAIDLKEHVFKTLKALALAVGYPPHIMFSSLRSCEFSSVSILKIANSPEPFKELTSGCNRDISEPNRENELQVDLRSIFPNVQYLVLSFPGEGRIVDDYLNFIFSKQKSTNLPISKLIIECSCELLTEVSFKNYAFEGITALELKINCKKQCIKSNFLSIFPNLEVCYVESKDGVLEHLLQLGGNTNVRKIIIKSLFVPNIAFWIADETYKSKKDFRNRSDRNVDLRCFPALQEVQFLDIGHWPWPMVRSNLALLVFKRRAAKKEGRGLKVTNKYGNAWKERKIRRSDLESEVDLHTLKACFKFII</sequence>
<reference evidence="1 2" key="1">
    <citation type="journal article" date="2017" name="Mol. Ecol.">
        <title>Comparative and population genomic landscape of Phellinus noxius: A hypervariable fungus causing root rot in trees.</title>
        <authorList>
            <person name="Chung C.L."/>
            <person name="Lee T.J."/>
            <person name="Akiba M."/>
            <person name="Lee H.H."/>
            <person name="Kuo T.H."/>
            <person name="Liu D."/>
            <person name="Ke H.M."/>
            <person name="Yokoi T."/>
            <person name="Roa M.B."/>
            <person name="Lu M.J."/>
            <person name="Chang Y.Y."/>
            <person name="Ann P.J."/>
            <person name="Tsai J.N."/>
            <person name="Chen C.Y."/>
            <person name="Tzean S.S."/>
            <person name="Ota Y."/>
            <person name="Hattori T."/>
            <person name="Sahashi N."/>
            <person name="Liou R.F."/>
            <person name="Kikuchi T."/>
            <person name="Tsai I.J."/>
        </authorList>
    </citation>
    <scope>NUCLEOTIDE SEQUENCE [LARGE SCALE GENOMIC DNA]</scope>
    <source>
        <strain evidence="1 2">FFPRI411160</strain>
    </source>
</reference>
<organism evidence="1 2">
    <name type="scientific">Pyrrhoderma noxium</name>
    <dbReference type="NCBI Taxonomy" id="2282107"/>
    <lineage>
        <taxon>Eukaryota</taxon>
        <taxon>Fungi</taxon>
        <taxon>Dikarya</taxon>
        <taxon>Basidiomycota</taxon>
        <taxon>Agaricomycotina</taxon>
        <taxon>Agaricomycetes</taxon>
        <taxon>Hymenochaetales</taxon>
        <taxon>Hymenochaetaceae</taxon>
        <taxon>Pyrrhoderma</taxon>
    </lineage>
</organism>
<dbReference type="Proteomes" id="UP000217199">
    <property type="component" value="Unassembled WGS sequence"/>
</dbReference>
<dbReference type="OrthoDB" id="2786563at2759"/>
<evidence type="ECO:0000313" key="2">
    <source>
        <dbReference type="Proteomes" id="UP000217199"/>
    </source>
</evidence>
<proteinExistence type="predicted"/>
<dbReference type="AlphaFoldDB" id="A0A286URG8"/>
<dbReference type="EMBL" id="NBII01000002">
    <property type="protein sequence ID" value="PAV22157.1"/>
    <property type="molecule type" value="Genomic_DNA"/>
</dbReference>
<gene>
    <name evidence="1" type="ORF">PNOK_0211400</name>
</gene>
<protein>
    <submittedName>
        <fullName evidence="1">Uncharacterized protein</fullName>
    </submittedName>
</protein>